<feature type="domain" description="NAD-glutamate dehydrogenase N-terminal ACT1" evidence="3">
    <location>
        <begin position="34"/>
        <end position="179"/>
    </location>
</feature>
<keyword evidence="7" id="KW-1185">Reference proteome</keyword>
<dbReference type="Pfam" id="PF21076">
    <property type="entry name" value="GDH_ACT2"/>
    <property type="match status" value="1"/>
</dbReference>
<dbReference type="InterPro" id="IPR024727">
    <property type="entry name" value="NAD_Glu_DH_N_ACT1"/>
</dbReference>
<dbReference type="Pfam" id="PF21074">
    <property type="entry name" value="GDH_C"/>
    <property type="match status" value="1"/>
</dbReference>
<dbReference type="InterPro" id="IPR049064">
    <property type="entry name" value="NAD_Glu_DH_ACT3"/>
</dbReference>
<evidence type="ECO:0000259" key="3">
    <source>
        <dbReference type="Pfam" id="PF21075"/>
    </source>
</evidence>
<dbReference type="Proteomes" id="UP001499938">
    <property type="component" value="Unassembled WGS sequence"/>
</dbReference>
<dbReference type="InterPro" id="IPR036291">
    <property type="entry name" value="NAD(P)-bd_dom_sf"/>
</dbReference>
<protein>
    <submittedName>
        <fullName evidence="6">NAD-glutamate dehydrogenase</fullName>
    </submittedName>
</protein>
<dbReference type="PANTHER" id="PTHR43403">
    <property type="entry name" value="NAD-SPECIFIC GLUTAMATE DEHYDROGENASE"/>
    <property type="match status" value="1"/>
</dbReference>
<dbReference type="SUPFAM" id="SSF51735">
    <property type="entry name" value="NAD(P)-binding Rossmann-fold domains"/>
    <property type="match status" value="1"/>
</dbReference>
<dbReference type="InterPro" id="IPR049056">
    <property type="entry name" value="NAD_Glu_DH_HM3"/>
</dbReference>
<dbReference type="RefSeq" id="WP_344084261.1">
    <property type="nucleotide sequence ID" value="NZ_BAAAPO010000032.1"/>
</dbReference>
<feature type="domain" description="NAD-glutamate dehydrogenase ACT3" evidence="5">
    <location>
        <begin position="556"/>
        <end position="624"/>
    </location>
</feature>
<evidence type="ECO:0000313" key="7">
    <source>
        <dbReference type="Proteomes" id="UP001499938"/>
    </source>
</evidence>
<dbReference type="Pfam" id="PF21078">
    <property type="entry name" value="GDH_HM3"/>
    <property type="match status" value="1"/>
</dbReference>
<sequence length="1622" mass="178248">MPTTTQEKQTRLAAITQVCELAATSDPPVESALIEAYFRHAVAEDLTGRSPQELLDLVRAHRALAAERLAGVAKVECVTPPPGVGVDHTVVRVVTDDMPFLVDSVRAELLRMNRPIHSVLHPVLQVERDAAGALVSVLGAKGEAATGSAKAVGELTESWIHVETDRESDAPDRDEIVARIKLVLSDVREAVEDWPKMRERARQVAADLREHPPVGIPSADVSQAAEVLDWLADNHFTFLGSRDYSLTEVPGGTGLVPVPGSGLGLMRSDPPMGAERPAFNDLVLARAQEPRVLFVTKANSRSTVHRSVHLDYVGVKTFDDQGAVTGERRFLGLFTASAYAESVTRVPFLREKVQAILERAGFTPESHSGKDLLGVLEDYPRDELFQADVAQLVDVTASVLSLADKRRARVYLRPDDFGRFVAAIVYIPRDRYTTAVRLRVEGILREAFNATSVDYTARVSDSALARVHYVLRLDASKPLPQVDIDALNEDIVEATRTWDEDFSDAAISSLGEEAAAPIRTAYAHAFPTAYREDFQVSQALADLRNLQSLTDPESTAFALYKPRGGDASLRRFKIFRRSPISLTRVLPLFTHMGLEVVDERPYEVSRADGTPLHVYDFGLRAPDGLWDAMPHAQLRELFESAVAAVWDRRAESDDLGALVLQAHLDWRQVLVLRAITKYVRQTQSTFSEPYLHAALVHNRAIAADLVALFAARFDPDHVGDRDAAQQEILDRIAAALDEVSSLDEDRIIRACRGVIMAGLRTNHYQVDAEGAPKSYFSLKLDPTKVPDLPAPRPAYEIWVYSPRVEGVHLRFGPVARGGLRWSDRREDFRTEILGLVKAQMVKNAVIVPTGSKGGFYAKQLPDPALDRDAWRAEGVAAYKLFIAGLLDLTDNREGTDIVAPPRVVRHDGEDPYLVVAADKGTATFSDIANGVSQDYGFWLDDAFASGGSSGYDHKAMGITARGAWESVKRHFREMGIDTQAEDFTVVGIGDMSGDVFGNGMLLSEHIRLVAAFDHRHIFLDPTPDAARSFVERRRLFDLPGSSWADYDASLISAGGGVFPRSAKSIAITPEIAQALGLAAGITALTPTELIHAALLAPVDLLWNGGIGTYVKASDETNGQIGDRANDAIRVDGQQVRAKVIGEGGNLGMSQRGRVEAALHGVRLNTDAIDNSAGVDTSDHEVNIKILLGQVMRDGELDLAARDELLASMTDDIAHMVLRDNYEQNVLLGNARAQQRAMLPVHLRLIHDLEAHGGLDRELEFLPSDAVLEVRMAADQGLVSPEFAVLVAYSKLTLKRALLDSKVPDDPWLERSLRGYFPEVLGQRYAEAIAAHPLRREIIATILSNALVNRGGITFAFRAAEETGASIEQIARAYVIAREVFDMPAYFPQVEALDNVVPTAVQTRLYLEMRRLLDRTVRWFVTSRPAALDIASEIERYQPVVRSLASQLPELLVGSEARRLERNVAPLVADGVPEELARTCAALLDTFSLLDIADISAERGRDPQVVAPLYFHVSERLKVDELLGKITQLSREDNWDALARGALRDDLYGILENITTAVLDGAPQEEQDASRLTDRWMTAHRETIERAQRSLQGVDRLDKPGIAALSVALRTLRSIVRAGATER</sequence>
<evidence type="ECO:0000259" key="5">
    <source>
        <dbReference type="Pfam" id="PF21077"/>
    </source>
</evidence>
<feature type="domain" description="NAD-glutamate dehydrogenase ACT2" evidence="4">
    <location>
        <begin position="409"/>
        <end position="499"/>
    </location>
</feature>
<gene>
    <name evidence="6" type="ORF">GCM10009811_19490</name>
</gene>
<evidence type="ECO:0000313" key="6">
    <source>
        <dbReference type="EMBL" id="GAA1795204.1"/>
    </source>
</evidence>
<evidence type="ECO:0000259" key="1">
    <source>
        <dbReference type="Pfam" id="PF05088"/>
    </source>
</evidence>
<dbReference type="Pfam" id="PF21079">
    <property type="entry name" value="GDH_HM2"/>
    <property type="match status" value="1"/>
</dbReference>
<dbReference type="PANTHER" id="PTHR43403:SF1">
    <property type="entry name" value="NAD-SPECIFIC GLUTAMATE DEHYDROGENASE"/>
    <property type="match status" value="1"/>
</dbReference>
<dbReference type="InterPro" id="IPR049062">
    <property type="entry name" value="NAD_Glu_DH_ACT2"/>
</dbReference>
<accession>A0ABN2LNU6</accession>
<dbReference type="InterPro" id="IPR028971">
    <property type="entry name" value="NAD-GDH_cat"/>
</dbReference>
<dbReference type="EMBL" id="BAAAPO010000032">
    <property type="protein sequence ID" value="GAA1795204.1"/>
    <property type="molecule type" value="Genomic_DNA"/>
</dbReference>
<dbReference type="InterPro" id="IPR049058">
    <property type="entry name" value="NAD_Glu_DH_HM2"/>
</dbReference>
<feature type="domain" description="NAD-specific glutamate dehydrogenase C-terminal" evidence="2">
    <location>
        <begin position="1275"/>
        <end position="1612"/>
    </location>
</feature>
<dbReference type="PIRSF" id="PIRSF036761">
    <property type="entry name" value="GDH_Mll4104"/>
    <property type="match status" value="1"/>
</dbReference>
<organism evidence="6 7">
    <name type="scientific">Nostocoides veronense</name>
    <dbReference type="NCBI Taxonomy" id="330836"/>
    <lineage>
        <taxon>Bacteria</taxon>
        <taxon>Bacillati</taxon>
        <taxon>Actinomycetota</taxon>
        <taxon>Actinomycetes</taxon>
        <taxon>Micrococcales</taxon>
        <taxon>Intrasporangiaceae</taxon>
        <taxon>Nostocoides</taxon>
    </lineage>
</organism>
<evidence type="ECO:0000259" key="2">
    <source>
        <dbReference type="Pfam" id="PF21074"/>
    </source>
</evidence>
<reference evidence="6 7" key="1">
    <citation type="journal article" date="2019" name="Int. J. Syst. Evol. Microbiol.">
        <title>The Global Catalogue of Microorganisms (GCM) 10K type strain sequencing project: providing services to taxonomists for standard genome sequencing and annotation.</title>
        <authorList>
            <consortium name="The Broad Institute Genomics Platform"/>
            <consortium name="The Broad Institute Genome Sequencing Center for Infectious Disease"/>
            <person name="Wu L."/>
            <person name="Ma J."/>
        </authorList>
    </citation>
    <scope>NUCLEOTIDE SEQUENCE [LARGE SCALE GENOMIC DNA]</scope>
    <source>
        <strain evidence="6 7">JCM 15592</strain>
    </source>
</reference>
<comment type="caution">
    <text evidence="6">The sequence shown here is derived from an EMBL/GenBank/DDBJ whole genome shotgun (WGS) entry which is preliminary data.</text>
</comment>
<dbReference type="Pfam" id="PF21075">
    <property type="entry name" value="GDH_ACT1"/>
    <property type="match status" value="1"/>
</dbReference>
<evidence type="ECO:0000259" key="4">
    <source>
        <dbReference type="Pfam" id="PF21076"/>
    </source>
</evidence>
<dbReference type="InterPro" id="IPR049059">
    <property type="entry name" value="NAD_Glu_DH_HM1"/>
</dbReference>
<dbReference type="InterPro" id="IPR046346">
    <property type="entry name" value="Aminoacid_DH-like_N_sf"/>
</dbReference>
<dbReference type="Pfam" id="PF05088">
    <property type="entry name" value="Bac_GDH_CD"/>
    <property type="match status" value="1"/>
</dbReference>
<dbReference type="SUPFAM" id="SSF53223">
    <property type="entry name" value="Aminoacid dehydrogenase-like, N-terminal domain"/>
    <property type="match status" value="1"/>
</dbReference>
<proteinExistence type="predicted"/>
<dbReference type="Pfam" id="PF21077">
    <property type="entry name" value="GDH_ACT3"/>
    <property type="match status" value="1"/>
</dbReference>
<dbReference type="InterPro" id="IPR007780">
    <property type="entry name" value="NAD_Glu_DH_bac"/>
</dbReference>
<dbReference type="InterPro" id="IPR048381">
    <property type="entry name" value="GDH_C"/>
</dbReference>
<name>A0ABN2LNU6_9MICO</name>
<feature type="domain" description="NAD-glutamate dehydrogenase catalytic" evidence="1">
    <location>
        <begin position="732"/>
        <end position="1228"/>
    </location>
</feature>
<dbReference type="Pfam" id="PF21073">
    <property type="entry name" value="GDH_HM1"/>
    <property type="match status" value="1"/>
</dbReference>